<proteinExistence type="predicted"/>
<keyword evidence="1" id="KW-1133">Transmembrane helix</keyword>
<comment type="caution">
    <text evidence="3">The sequence shown here is derived from an EMBL/GenBank/DDBJ whole genome shotgun (WGS) entry which is preliminary data.</text>
</comment>
<protein>
    <recommendedName>
        <fullName evidence="2">Polysaccharide biosynthesis enzyme WcbI domain-containing protein</fullName>
    </recommendedName>
</protein>
<evidence type="ECO:0000259" key="2">
    <source>
        <dbReference type="Pfam" id="PF18588"/>
    </source>
</evidence>
<keyword evidence="4" id="KW-1185">Reference proteome</keyword>
<accession>A0ABS1FBI4</accession>
<sequence length="290" mass="33959">MLRNETQDTRPLCILVGTCISFGIQYLLLQSDEFKKTYRMKAYRTHRNQKIMSDFNISDEELNEASVFIYHPPGWADWGNDEGYRELLRRIPDHVQKISYPYPVFHALWPLHAHEKRLEDPSREAGFGQSDAIYAYGDSFVLSQMRQGLSTEEIIRRYLDLNIPDIVDVDGILKRSIDTQIAKEESTDVKIIDFVVDNFKTKRTFVTMNHVGNVSLIHMTNQMLQMMGFAPLPDSLHDSLFEMIDPQMPIHSSVIKHFGLTFVTPDTRYRIDPRRNLTFSEYLTHYIEFR</sequence>
<dbReference type="Pfam" id="PF18588">
    <property type="entry name" value="WcbI"/>
    <property type="match status" value="1"/>
</dbReference>
<name>A0ABS1FBI4_9PROT</name>
<organism evidence="3 4">
    <name type="scientific">Azospirillum endophyticum</name>
    <dbReference type="NCBI Taxonomy" id="2800326"/>
    <lineage>
        <taxon>Bacteria</taxon>
        <taxon>Pseudomonadati</taxon>
        <taxon>Pseudomonadota</taxon>
        <taxon>Alphaproteobacteria</taxon>
        <taxon>Rhodospirillales</taxon>
        <taxon>Azospirillaceae</taxon>
        <taxon>Azospirillum</taxon>
    </lineage>
</organism>
<evidence type="ECO:0000256" key="1">
    <source>
        <dbReference type="SAM" id="Phobius"/>
    </source>
</evidence>
<dbReference type="RefSeq" id="WP_200197516.1">
    <property type="nucleotide sequence ID" value="NZ_JAENHM010000069.1"/>
</dbReference>
<dbReference type="EMBL" id="JAENHM010000069">
    <property type="protein sequence ID" value="MBK1840793.1"/>
    <property type="molecule type" value="Genomic_DNA"/>
</dbReference>
<dbReference type="Proteomes" id="UP000652760">
    <property type="component" value="Unassembled WGS sequence"/>
</dbReference>
<feature type="domain" description="Polysaccharide biosynthesis enzyme WcbI" evidence="2">
    <location>
        <begin position="12"/>
        <end position="231"/>
    </location>
</feature>
<keyword evidence="1" id="KW-0812">Transmembrane</keyword>
<feature type="transmembrane region" description="Helical" evidence="1">
    <location>
        <begin position="12"/>
        <end position="29"/>
    </location>
</feature>
<reference evidence="4" key="1">
    <citation type="submission" date="2021-01" db="EMBL/GenBank/DDBJ databases">
        <title>Genome public.</title>
        <authorList>
            <person name="Liu C."/>
            <person name="Sun Q."/>
        </authorList>
    </citation>
    <scope>NUCLEOTIDE SEQUENCE [LARGE SCALE GENOMIC DNA]</scope>
    <source>
        <strain evidence="4">YIM B02556</strain>
    </source>
</reference>
<evidence type="ECO:0000313" key="4">
    <source>
        <dbReference type="Proteomes" id="UP000652760"/>
    </source>
</evidence>
<evidence type="ECO:0000313" key="3">
    <source>
        <dbReference type="EMBL" id="MBK1840793.1"/>
    </source>
</evidence>
<dbReference type="Gene3D" id="3.40.50.12080">
    <property type="match status" value="2"/>
</dbReference>
<keyword evidence="1" id="KW-0472">Membrane</keyword>
<dbReference type="InterPro" id="IPR041307">
    <property type="entry name" value="WcbI"/>
</dbReference>
<gene>
    <name evidence="3" type="ORF">JHL17_25645</name>
</gene>